<feature type="transmembrane region" description="Helical" evidence="10">
    <location>
        <begin position="212"/>
        <end position="233"/>
    </location>
</feature>
<evidence type="ECO:0000313" key="13">
    <source>
        <dbReference type="Proteomes" id="UP000019375"/>
    </source>
</evidence>
<evidence type="ECO:0000256" key="5">
    <source>
        <dbReference type="ARBA" id="ARBA00022679"/>
    </source>
</evidence>
<dbReference type="EC" id="2.4.1.-" evidence="10"/>
<proteinExistence type="inferred from homology"/>
<evidence type="ECO:0000256" key="9">
    <source>
        <dbReference type="ARBA" id="ARBA00023136"/>
    </source>
</evidence>
<evidence type="ECO:0000256" key="3">
    <source>
        <dbReference type="ARBA" id="ARBA00007063"/>
    </source>
</evidence>
<dbReference type="UniPathway" id="UPA00378"/>
<comment type="similarity">
    <text evidence="3 10">Belongs to the glycosyltransferase 22 family.</text>
</comment>
<accession>A0A8J2T6Y1</accession>
<feature type="transmembrane region" description="Helical" evidence="10">
    <location>
        <begin position="89"/>
        <end position="109"/>
    </location>
</feature>
<keyword evidence="7 10" id="KW-0256">Endoplasmic reticulum</keyword>
<evidence type="ECO:0000256" key="8">
    <source>
        <dbReference type="ARBA" id="ARBA00022989"/>
    </source>
</evidence>
<dbReference type="OrthoDB" id="497541at2759"/>
<evidence type="ECO:0000256" key="10">
    <source>
        <dbReference type="RuleBase" id="RU363075"/>
    </source>
</evidence>
<evidence type="ECO:0000313" key="12">
    <source>
        <dbReference type="EMBL" id="CDF89288.1"/>
    </source>
</evidence>
<keyword evidence="8 10" id="KW-1133">Transmembrane helix</keyword>
<dbReference type="Proteomes" id="UP000019375">
    <property type="component" value="Unassembled WGS sequence"/>
</dbReference>
<dbReference type="AlphaFoldDB" id="A0A8J2T6Y1"/>
<feature type="transmembrane region" description="Helical" evidence="10">
    <location>
        <begin position="293"/>
        <end position="311"/>
    </location>
</feature>
<reference evidence="13" key="1">
    <citation type="journal article" date="2013" name="Genome Announc.">
        <title>Genome sequence of the food spoilage yeast Zygosaccharomyces bailii CLIB 213(T).</title>
        <authorList>
            <person name="Galeote V."/>
            <person name="Bigey F."/>
            <person name="Devillers H."/>
            <person name="Neuveglise C."/>
            <person name="Dequin S."/>
        </authorList>
    </citation>
    <scope>NUCLEOTIDE SEQUENCE [LARGE SCALE GENOMIC DNA]</scope>
    <source>
        <strain evidence="13">CLIB 213 / ATCC 58445 / CBS 680 / CCRC 21525 / NBRC 1098 / NCYC 1416 / NRRL Y-2227</strain>
    </source>
</reference>
<dbReference type="GO" id="GO:0005789">
    <property type="term" value="C:endoplasmic reticulum membrane"/>
    <property type="evidence" value="ECO:0007669"/>
    <property type="project" value="UniProtKB-SubCell"/>
</dbReference>
<feature type="signal peptide" evidence="11">
    <location>
        <begin position="1"/>
        <end position="26"/>
    </location>
</feature>
<feature type="transmembrane region" description="Helical" evidence="10">
    <location>
        <begin position="317"/>
        <end position="337"/>
    </location>
</feature>
<keyword evidence="9 10" id="KW-0472">Membrane</keyword>
<name>A0A8J2T6Y1_ZYGB2</name>
<feature type="chain" id="PRO_5035251891" description="Mannosyltransferase" evidence="11">
    <location>
        <begin position="27"/>
        <end position="564"/>
    </location>
</feature>
<dbReference type="Pfam" id="PF03901">
    <property type="entry name" value="Glyco_transf_22"/>
    <property type="match status" value="1"/>
</dbReference>
<comment type="pathway">
    <text evidence="2">Protein modification; protein glycosylation.</text>
</comment>
<protein>
    <recommendedName>
        <fullName evidence="10">Mannosyltransferase</fullName>
        <ecNumber evidence="10">2.4.1.-</ecNumber>
    </recommendedName>
</protein>
<organism evidence="12 13">
    <name type="scientific">Zygosaccharomyces bailii (strain CLIB 213 / ATCC 58445 / CBS 680 / BCRC 21525 / NBRC 1098 / NCYC 1416 / NRRL Y-2227)</name>
    <dbReference type="NCBI Taxonomy" id="1333698"/>
    <lineage>
        <taxon>Eukaryota</taxon>
        <taxon>Fungi</taxon>
        <taxon>Dikarya</taxon>
        <taxon>Ascomycota</taxon>
        <taxon>Saccharomycotina</taxon>
        <taxon>Saccharomycetes</taxon>
        <taxon>Saccharomycetales</taxon>
        <taxon>Saccharomycetaceae</taxon>
        <taxon>Zygosaccharomyces</taxon>
    </lineage>
</organism>
<dbReference type="PANTHER" id="PTHR22760:SF2">
    <property type="entry name" value="ALPHA-1,2-MANNOSYLTRANSFERASE ALG9"/>
    <property type="match status" value="1"/>
</dbReference>
<feature type="transmembrane region" description="Helical" evidence="10">
    <location>
        <begin position="349"/>
        <end position="373"/>
    </location>
</feature>
<feature type="transmembrane region" description="Helical" evidence="10">
    <location>
        <begin position="170"/>
        <end position="200"/>
    </location>
</feature>
<keyword evidence="5" id="KW-0808">Transferase</keyword>
<dbReference type="InterPro" id="IPR005599">
    <property type="entry name" value="GPI_mannosylTrfase"/>
</dbReference>
<dbReference type="GO" id="GO:0000026">
    <property type="term" value="F:alpha-1,2-mannosyltransferase activity"/>
    <property type="evidence" value="ECO:0007669"/>
    <property type="project" value="TreeGrafter"/>
</dbReference>
<evidence type="ECO:0000256" key="11">
    <source>
        <dbReference type="SAM" id="SignalP"/>
    </source>
</evidence>
<feature type="transmembrane region" description="Helical" evidence="10">
    <location>
        <begin position="140"/>
        <end position="158"/>
    </location>
</feature>
<dbReference type="GO" id="GO:0006487">
    <property type="term" value="P:protein N-linked glycosylation"/>
    <property type="evidence" value="ECO:0007669"/>
    <property type="project" value="TreeGrafter"/>
</dbReference>
<keyword evidence="11" id="KW-0732">Signal</keyword>
<sequence>MSAKIATLTLVLLLALSRLWVQPVYSVIADCDETFNYWEPLNMMLRGFGKQTWEYSPEYSIRSWAFLLPFFSVLYPLNKVTELDAYWNFYITRFVLGLISFVLEIGLHYELTQVMSMGTANIWLFFQLLNPGWFHASVELLPSSIAMLLSLGSIKYALRYFSNGNELPFVASISFTFVAGVLGWPFVFLLQIPCCLHYAFTHKLIDTIRTGFDSAAILTLIVSTVFAIDSIIYGKFSPVSWNIFWYNVINASAESGPNIFGTEPWYYYFMNLVLNFPLPVLLFTVVGLFHRRIWPLSLSLVTWLAVFVAQPHKEERFLYPIFALITLCASVGFEKIIRNLGCKKFLKMVVYLGTLSSVGLLAISRIAALVIHYNGPLKVYQELFKYQIPTNETKNVCTGREWYHFPNSFFLPDDHRLRFVPSGFDGLLPGDFLEGESFLSQVRNIPEGMNKRNEFDEGKLWPSAKCDYYVDISKPIDFFKDDFNPFWMPKEWDKISCFRIIDVEDSKIFGRSFYVPSCIAEQLEKIFPQHWPKIYSAEQLDYCIYGNVERFAELSKQKQPLKVF</sequence>
<evidence type="ECO:0000256" key="4">
    <source>
        <dbReference type="ARBA" id="ARBA00022676"/>
    </source>
</evidence>
<evidence type="ECO:0000256" key="6">
    <source>
        <dbReference type="ARBA" id="ARBA00022692"/>
    </source>
</evidence>
<dbReference type="PANTHER" id="PTHR22760">
    <property type="entry name" value="GLYCOSYLTRANSFERASE"/>
    <property type="match status" value="1"/>
</dbReference>
<comment type="subcellular location">
    <subcellularLocation>
        <location evidence="1 10">Endoplasmic reticulum membrane</location>
        <topology evidence="1 10">Multi-pass membrane protein</topology>
    </subcellularLocation>
</comment>
<keyword evidence="6 10" id="KW-0812">Transmembrane</keyword>
<evidence type="ECO:0000256" key="1">
    <source>
        <dbReference type="ARBA" id="ARBA00004477"/>
    </source>
</evidence>
<dbReference type="EMBL" id="HG316457">
    <property type="protein sequence ID" value="CDF89288.1"/>
    <property type="molecule type" value="Genomic_DNA"/>
</dbReference>
<evidence type="ECO:0000256" key="7">
    <source>
        <dbReference type="ARBA" id="ARBA00022824"/>
    </source>
</evidence>
<gene>
    <name evidence="12" type="ORF">BN860_00694g</name>
</gene>
<keyword evidence="13" id="KW-1185">Reference proteome</keyword>
<evidence type="ECO:0000256" key="2">
    <source>
        <dbReference type="ARBA" id="ARBA00004922"/>
    </source>
</evidence>
<feature type="transmembrane region" description="Helical" evidence="10">
    <location>
        <begin position="265"/>
        <end position="286"/>
    </location>
</feature>
<keyword evidence="4 10" id="KW-0328">Glycosyltransferase</keyword>